<protein>
    <submittedName>
        <fullName evidence="1">Uncharacterized protein</fullName>
    </submittedName>
</protein>
<dbReference type="EMBL" id="CP016616">
    <property type="protein sequence ID" value="ANY77003.1"/>
    <property type="molecule type" value="Genomic_DNA"/>
</dbReference>
<dbReference type="AlphaFoldDB" id="A0A1B2EAK2"/>
<proteinExistence type="predicted"/>
<organism evidence="1">
    <name type="scientific">Microvirga ossetica</name>
    <dbReference type="NCBI Taxonomy" id="1882682"/>
    <lineage>
        <taxon>Bacteria</taxon>
        <taxon>Pseudomonadati</taxon>
        <taxon>Pseudomonadota</taxon>
        <taxon>Alphaproteobacteria</taxon>
        <taxon>Hyphomicrobiales</taxon>
        <taxon>Methylobacteriaceae</taxon>
        <taxon>Microvirga</taxon>
    </lineage>
</organism>
<sequence length="125" mass="14493">MLDESQVSKPRRMNDEGPMLRRECTRMVRPSLHVEGDHASNYVADIEDMISQPEFLEEKDVKRLAYLARKGPVPDDSEPSGFALILTGKKWGSFVGTRRRFLQARRDQFLQTLRNRTPNISKPDY</sequence>
<dbReference type="RefSeq" id="WP_099508004.1">
    <property type="nucleotide sequence ID" value="NZ_CP016616.1"/>
</dbReference>
<dbReference type="OrthoDB" id="9967364at2"/>
<name>A0A1B2EAK2_9HYPH</name>
<evidence type="ECO:0000313" key="1">
    <source>
        <dbReference type="EMBL" id="ANY77003.1"/>
    </source>
</evidence>
<reference evidence="1" key="1">
    <citation type="submission" date="2016-07" db="EMBL/GenBank/DDBJ databases">
        <title>Microvirga ossetica sp. nov. a new species of rhizobia isolated from root nodules of the legume species Vicia alpestris Steven originated from North Ossetia region in the Caucasus.</title>
        <authorList>
            <person name="Safronova V.I."/>
            <person name="Kuznetsova I.G."/>
            <person name="Sazanova A.L."/>
            <person name="Belimov A."/>
            <person name="Andronov E."/>
            <person name="Osledkin Y.S."/>
            <person name="Onishchuk O.P."/>
            <person name="Kurchak O.N."/>
            <person name="Shaposhnikov A.I."/>
            <person name="Willems A."/>
            <person name="Tikhonovich I.A."/>
        </authorList>
    </citation>
    <scope>NUCLEOTIDE SEQUENCE [LARGE SCALE GENOMIC DNA]</scope>
    <source>
        <strain evidence="1">V5/3M</strain>
    </source>
</reference>
<accession>A0A1B2EAK2</accession>
<dbReference type="KEGG" id="moc:BB934_01200"/>
<gene>
    <name evidence="1" type="ORF">BB934_01200</name>
</gene>